<dbReference type="Gene3D" id="2.60.120.1130">
    <property type="match status" value="1"/>
</dbReference>
<sequence>MNRFFLILLIFIGLSNWASAQDFETGVSNDEIEMAKYDKDPQANAVFLNEFGNTRIDEYMDHIRLIHTYHAKIKIFTKEGLKHGTIEIPIHNGDNSAEEVNNVTGFTYYKDDNGIIQKAEFESKKVYTVKDYKYGSTVKFALPALRPGCVIEFKYELISPYWDHFRGWTFQDDIPKINSQYEVHIPGFWNFNASIRGVLKLTKSTSEVERECFSSGGSKADCSHITYDMKDIPAFVDEDFMTARKNFLSAIYFELVEFTNPYTSVKTVVTKEWSDVDRQLKIADEFGSQVKRTSLLKERIASVIAGKTDELDKAKTLYAWIKSQIKWNDYIGIYSSEGEKKALDTHSGSIADINLTLITALNAAGLNAEAVLLSTRDHGMVNTLYPVLTDFNYVIARLTIGEQTYLLDATDPLLSFGLLPLKCINDKGRVISMTKPSYWMELSTQQKAATTHMFDLTLLENGKLKGSIVNYYKGYDAYEKRKAIKKFNSIDEYVEDFDEKQPKLKVLKSDITNLDSLESPLRETFEVEIDAFDNTNHDKLAFNPYFWEKRTTNPFKLAERDYPVDWAYASDKRLVLIMHLPAQYTVETPPQVVAYSLPNKGGMFATTFENQDNNTFTFSNITQFNKSVYDPAEYPYLKELFNKIILTEKGDMIFKKK</sequence>
<proteinExistence type="predicted"/>
<gene>
    <name evidence="3" type="ORF">DEO27_013745</name>
</gene>
<keyword evidence="4" id="KW-1185">Reference proteome</keyword>
<protein>
    <submittedName>
        <fullName evidence="3">DUF3857 domain-containing protein</fullName>
    </submittedName>
</protein>
<dbReference type="RefSeq" id="WP_112574346.1">
    <property type="nucleotide sequence ID" value="NZ_CP043450.1"/>
</dbReference>
<keyword evidence="1" id="KW-0732">Signal</keyword>
<dbReference type="EMBL" id="CP043450">
    <property type="protein sequence ID" value="QEM11038.1"/>
    <property type="molecule type" value="Genomic_DNA"/>
</dbReference>
<feature type="chain" id="PRO_5022667952" evidence="1">
    <location>
        <begin position="21"/>
        <end position="657"/>
    </location>
</feature>
<dbReference type="Gene3D" id="2.60.40.3140">
    <property type="match status" value="1"/>
</dbReference>
<reference evidence="3" key="1">
    <citation type="submission" date="2019-08" db="EMBL/GenBank/DDBJ databases">
        <title>Comparative genome analysis confer to the adaptation heavy metal polluted environment.</title>
        <authorList>
            <person name="Li Y."/>
        </authorList>
    </citation>
    <scope>NUCLEOTIDE SEQUENCE [LARGE SCALE GENOMIC DNA]</scope>
    <source>
        <strain evidence="3">P1</strain>
    </source>
</reference>
<dbReference type="KEGG" id="mrub:DEO27_013745"/>
<feature type="signal peptide" evidence="1">
    <location>
        <begin position="1"/>
        <end position="20"/>
    </location>
</feature>
<evidence type="ECO:0000313" key="3">
    <source>
        <dbReference type="EMBL" id="QEM11038.1"/>
    </source>
</evidence>
<evidence type="ECO:0000256" key="1">
    <source>
        <dbReference type="SAM" id="SignalP"/>
    </source>
</evidence>
<dbReference type="AlphaFoldDB" id="A0A5C1I177"/>
<dbReference type="InterPro" id="IPR024618">
    <property type="entry name" value="DUF3857"/>
</dbReference>
<dbReference type="OrthoDB" id="98874at2"/>
<dbReference type="Gene3D" id="3.10.620.30">
    <property type="match status" value="1"/>
</dbReference>
<accession>A0A5C1I177</accession>
<evidence type="ECO:0000313" key="4">
    <source>
        <dbReference type="Proteomes" id="UP000251402"/>
    </source>
</evidence>
<dbReference type="Pfam" id="PF12969">
    <property type="entry name" value="DUF3857"/>
    <property type="match status" value="1"/>
</dbReference>
<organism evidence="3 4">
    <name type="scientific">Mucilaginibacter rubeus</name>
    <dbReference type="NCBI Taxonomy" id="2027860"/>
    <lineage>
        <taxon>Bacteria</taxon>
        <taxon>Pseudomonadati</taxon>
        <taxon>Bacteroidota</taxon>
        <taxon>Sphingobacteriia</taxon>
        <taxon>Sphingobacteriales</taxon>
        <taxon>Sphingobacteriaceae</taxon>
        <taxon>Mucilaginibacter</taxon>
    </lineage>
</organism>
<feature type="domain" description="DUF3857" evidence="2">
    <location>
        <begin position="67"/>
        <end position="204"/>
    </location>
</feature>
<evidence type="ECO:0000259" key="2">
    <source>
        <dbReference type="Pfam" id="PF12969"/>
    </source>
</evidence>
<dbReference type="Proteomes" id="UP000251402">
    <property type="component" value="Chromosome"/>
</dbReference>
<name>A0A5C1I177_9SPHI</name>